<reference evidence="3" key="1">
    <citation type="journal article" date="2017" name="bioRxiv">
        <title>Comparative analysis of the genomes of Stylophora pistillata and Acropora digitifera provides evidence for extensive differences between species of corals.</title>
        <authorList>
            <person name="Voolstra C.R."/>
            <person name="Li Y."/>
            <person name="Liew Y.J."/>
            <person name="Baumgarten S."/>
            <person name="Zoccola D."/>
            <person name="Flot J.-F."/>
            <person name="Tambutte S."/>
            <person name="Allemand D."/>
            <person name="Aranda M."/>
        </authorList>
    </citation>
    <scope>NUCLEOTIDE SEQUENCE [LARGE SCALE GENOMIC DNA]</scope>
</reference>
<evidence type="ECO:0000313" key="2">
    <source>
        <dbReference type="EMBL" id="PFX30177.1"/>
    </source>
</evidence>
<evidence type="ECO:0000256" key="1">
    <source>
        <dbReference type="SAM" id="SignalP"/>
    </source>
</evidence>
<accession>A0A2B4SNU1</accession>
<evidence type="ECO:0000313" key="3">
    <source>
        <dbReference type="Proteomes" id="UP000225706"/>
    </source>
</evidence>
<protein>
    <submittedName>
        <fullName evidence="2">Uncharacterized protein</fullName>
    </submittedName>
</protein>
<name>A0A2B4SNU1_STYPI</name>
<dbReference type="OrthoDB" id="5965284at2759"/>
<dbReference type="EMBL" id="LSMT01000054">
    <property type="protein sequence ID" value="PFX30177.1"/>
    <property type="molecule type" value="Genomic_DNA"/>
</dbReference>
<organism evidence="2 3">
    <name type="scientific">Stylophora pistillata</name>
    <name type="common">Smooth cauliflower coral</name>
    <dbReference type="NCBI Taxonomy" id="50429"/>
    <lineage>
        <taxon>Eukaryota</taxon>
        <taxon>Metazoa</taxon>
        <taxon>Cnidaria</taxon>
        <taxon>Anthozoa</taxon>
        <taxon>Hexacorallia</taxon>
        <taxon>Scleractinia</taxon>
        <taxon>Astrocoeniina</taxon>
        <taxon>Pocilloporidae</taxon>
        <taxon>Stylophora</taxon>
    </lineage>
</organism>
<dbReference type="AlphaFoldDB" id="A0A2B4SNU1"/>
<keyword evidence="1" id="KW-0732">Signal</keyword>
<comment type="caution">
    <text evidence="2">The sequence shown here is derived from an EMBL/GenBank/DDBJ whole genome shotgun (WGS) entry which is preliminary data.</text>
</comment>
<proteinExistence type="predicted"/>
<keyword evidence="3" id="KW-1185">Reference proteome</keyword>
<sequence length="239" mass="26433">MLEKVVTAEALLVVLVTMFATFSRAEETCAGGHINQHLCQKTCYFNKCTCNMVDTTSFSSCSQKCHFLSSCPAMDCSGRNTCAQKCFFGDCNMKCGSSKFCSQLCAWKARCNQIMCSSPLCNQEYCLAVFFLLRENMIRTLFIIVVSLSSIASTTKNCSSVISYKCNQRCSSTSCKCASDDIHYAECYQTCGNAQCKELTCTSGTCYQECHDCRMECTRDVGYCNQRCLSGACSFKCSA</sequence>
<feature type="signal peptide" evidence="1">
    <location>
        <begin position="1"/>
        <end position="25"/>
    </location>
</feature>
<gene>
    <name evidence="2" type="ORF">AWC38_SpisGene5032</name>
</gene>
<dbReference type="Proteomes" id="UP000225706">
    <property type="component" value="Unassembled WGS sequence"/>
</dbReference>
<feature type="chain" id="PRO_5012721890" evidence="1">
    <location>
        <begin position="26"/>
        <end position="239"/>
    </location>
</feature>